<evidence type="ECO:0000313" key="3">
    <source>
        <dbReference type="Proteomes" id="UP000824621"/>
    </source>
</evidence>
<evidence type="ECO:0000313" key="2">
    <source>
        <dbReference type="EMBL" id="MBZ6377968.1"/>
    </source>
</evidence>
<evidence type="ECO:0000256" key="1">
    <source>
        <dbReference type="SAM" id="Phobius"/>
    </source>
</evidence>
<reference evidence="2 3" key="1">
    <citation type="submission" date="2021-04" db="EMBL/GenBank/DDBJ databases">
        <authorList>
            <person name="Pira H."/>
            <person name="Risdian C."/>
            <person name="Wink J."/>
        </authorList>
    </citation>
    <scope>NUCLEOTIDE SEQUENCE [LARGE SCALE GENOMIC DNA]</scope>
    <source>
        <strain evidence="2 3">DSM 107782</strain>
    </source>
</reference>
<dbReference type="RefSeq" id="WP_172406146.1">
    <property type="nucleotide sequence ID" value="NZ_JAGSGB010000001.1"/>
</dbReference>
<keyword evidence="1" id="KW-0812">Transmembrane</keyword>
<sequence length="46" mass="5139">MGSVLKWLVIVLIVALVGLVFYFGFSEDTVERTVVEQPVDRETLGL</sequence>
<keyword evidence="1" id="KW-0472">Membrane</keyword>
<gene>
    <name evidence="2" type="ORF">KCN53_04905</name>
</gene>
<organism evidence="2 3">
    <name type="scientific">Pacificimonas aurantium</name>
    <dbReference type="NCBI Taxonomy" id="1250540"/>
    <lineage>
        <taxon>Bacteria</taxon>
        <taxon>Pseudomonadati</taxon>
        <taxon>Pseudomonadota</taxon>
        <taxon>Alphaproteobacteria</taxon>
        <taxon>Sphingomonadales</taxon>
        <taxon>Sphingosinicellaceae</taxon>
        <taxon>Pacificimonas</taxon>
    </lineage>
</organism>
<name>A0ABS7WHX1_9SPHN</name>
<feature type="transmembrane region" description="Helical" evidence="1">
    <location>
        <begin position="7"/>
        <end position="25"/>
    </location>
</feature>
<dbReference type="EMBL" id="JAGSGB010000001">
    <property type="protein sequence ID" value="MBZ6377968.1"/>
    <property type="molecule type" value="Genomic_DNA"/>
</dbReference>
<dbReference type="Proteomes" id="UP000824621">
    <property type="component" value="Unassembled WGS sequence"/>
</dbReference>
<comment type="caution">
    <text evidence="2">The sequence shown here is derived from an EMBL/GenBank/DDBJ whole genome shotgun (WGS) entry which is preliminary data.</text>
</comment>
<keyword evidence="3" id="KW-1185">Reference proteome</keyword>
<accession>A0ABS7WHX1</accession>
<keyword evidence="1" id="KW-1133">Transmembrane helix</keyword>
<protein>
    <submittedName>
        <fullName evidence="2">Uncharacterized protein</fullName>
    </submittedName>
</protein>
<proteinExistence type="predicted"/>